<dbReference type="InterPro" id="IPR013362">
    <property type="entry name" value="Pilus_4_PilV"/>
</dbReference>
<dbReference type="Pfam" id="PF07963">
    <property type="entry name" value="N_methyl"/>
    <property type="match status" value="1"/>
</dbReference>
<name>A0A1J5SH86_9ZZZZ</name>
<evidence type="ECO:0008006" key="3">
    <source>
        <dbReference type="Google" id="ProtNLM"/>
    </source>
</evidence>
<reference evidence="2" key="1">
    <citation type="submission" date="2016-10" db="EMBL/GenBank/DDBJ databases">
        <title>Sequence of Gallionella enrichment culture.</title>
        <authorList>
            <person name="Poehlein A."/>
            <person name="Muehling M."/>
            <person name="Daniel R."/>
        </authorList>
    </citation>
    <scope>NUCLEOTIDE SEQUENCE</scope>
</reference>
<evidence type="ECO:0000256" key="1">
    <source>
        <dbReference type="SAM" id="Phobius"/>
    </source>
</evidence>
<dbReference type="InterPro" id="IPR012902">
    <property type="entry name" value="N_methyl_site"/>
</dbReference>
<feature type="transmembrane region" description="Helical" evidence="1">
    <location>
        <begin position="26"/>
        <end position="53"/>
    </location>
</feature>
<accession>A0A1J5SH86</accession>
<dbReference type="EMBL" id="MLJW01000088">
    <property type="protein sequence ID" value="OIR01076.1"/>
    <property type="molecule type" value="Genomic_DNA"/>
</dbReference>
<proteinExistence type="predicted"/>
<dbReference type="NCBIfam" id="TIGR02523">
    <property type="entry name" value="type_IV_pilV"/>
    <property type="match status" value="1"/>
</dbReference>
<keyword evidence="1" id="KW-0812">Transmembrane</keyword>
<comment type="caution">
    <text evidence="2">The sequence shown here is derived from an EMBL/GenBank/DDBJ whole genome shotgun (WGS) entry which is preliminary data.</text>
</comment>
<keyword evidence="1" id="KW-1133">Transmembrane helix</keyword>
<organism evidence="2">
    <name type="scientific">mine drainage metagenome</name>
    <dbReference type="NCBI Taxonomy" id="410659"/>
    <lineage>
        <taxon>unclassified sequences</taxon>
        <taxon>metagenomes</taxon>
        <taxon>ecological metagenomes</taxon>
    </lineage>
</organism>
<dbReference type="SUPFAM" id="SSF54523">
    <property type="entry name" value="Pili subunits"/>
    <property type="match status" value="1"/>
</dbReference>
<keyword evidence="1" id="KW-0472">Membrane</keyword>
<protein>
    <recommendedName>
        <fullName evidence="3">Type IV pilus modification protein PilV</fullName>
    </recommendedName>
</protein>
<dbReference type="InterPro" id="IPR045584">
    <property type="entry name" value="Pilin-like"/>
</dbReference>
<dbReference type="NCBIfam" id="TIGR02532">
    <property type="entry name" value="IV_pilin_GFxxxE"/>
    <property type="match status" value="1"/>
</dbReference>
<evidence type="ECO:0000313" key="2">
    <source>
        <dbReference type="EMBL" id="OIR01076.1"/>
    </source>
</evidence>
<dbReference type="AlphaFoldDB" id="A0A1J5SH86"/>
<sequence>MVIDRQLQEKIFLPAMNTLPTGAKGFTLIEVLVTLLIVSIGIFSILAVITVSLQLNSSSVYRTIAAQQAYAMAEALRANPSALGTINSSLAVTFAAPGTGGTSTTCWNGTGCTRNFYVATTLDAWNKQLAAVLPSGTGTVCLDSSPYDGTPTNWACDGATNPLAPYVVKVCWNESRIAASSSVSVTGGAAGGGTSATGGMLCTYTSL</sequence>
<gene>
    <name evidence="2" type="ORF">GALL_168730</name>
</gene>